<evidence type="ECO:0000313" key="5">
    <source>
        <dbReference type="Proteomes" id="UP001597307"/>
    </source>
</evidence>
<comment type="caution">
    <text evidence="4">The sequence shown here is derived from an EMBL/GenBank/DDBJ whole genome shotgun (WGS) entry which is preliminary data.</text>
</comment>
<dbReference type="PANTHER" id="PTHR39190:SF1">
    <property type="entry name" value="FLAGELLAR ASSEMBLY FACTOR FLIW"/>
    <property type="match status" value="1"/>
</dbReference>
<keyword evidence="4" id="KW-0282">Flagellum</keyword>
<evidence type="ECO:0000256" key="2">
    <source>
        <dbReference type="ARBA" id="ARBA00022795"/>
    </source>
</evidence>
<keyword evidence="4" id="KW-0966">Cell projection</keyword>
<dbReference type="Pfam" id="PF02623">
    <property type="entry name" value="FliW"/>
    <property type="match status" value="1"/>
</dbReference>
<keyword evidence="4" id="KW-0969">Cilium</keyword>
<dbReference type="SUPFAM" id="SSF141457">
    <property type="entry name" value="BH3618-like"/>
    <property type="match status" value="1"/>
</dbReference>
<evidence type="ECO:0000256" key="3">
    <source>
        <dbReference type="ARBA" id="ARBA00022845"/>
    </source>
</evidence>
<dbReference type="Proteomes" id="UP001597307">
    <property type="component" value="Unassembled WGS sequence"/>
</dbReference>
<accession>A0ABW4Q4K8</accession>
<dbReference type="InterPro" id="IPR003775">
    <property type="entry name" value="Flagellar_assembly_factor_FliW"/>
</dbReference>
<proteinExistence type="predicted"/>
<dbReference type="PANTHER" id="PTHR39190">
    <property type="entry name" value="FLAGELLAR ASSEMBLY FACTOR FLIW"/>
    <property type="match status" value="1"/>
</dbReference>
<keyword evidence="5" id="KW-1185">Reference proteome</keyword>
<keyword evidence="1" id="KW-0963">Cytoplasm</keyword>
<reference evidence="5" key="1">
    <citation type="journal article" date="2019" name="Int. J. Syst. Evol. Microbiol.">
        <title>The Global Catalogue of Microorganisms (GCM) 10K type strain sequencing project: providing services to taxonomists for standard genome sequencing and annotation.</title>
        <authorList>
            <consortium name="The Broad Institute Genomics Platform"/>
            <consortium name="The Broad Institute Genome Sequencing Center for Infectious Disease"/>
            <person name="Wu L."/>
            <person name="Ma J."/>
        </authorList>
    </citation>
    <scope>NUCLEOTIDE SEQUENCE [LARGE SCALE GENOMIC DNA]</scope>
    <source>
        <strain evidence="5">JCM 11496</strain>
    </source>
</reference>
<protein>
    <submittedName>
        <fullName evidence="4">Flagellar assembly protein FliW</fullName>
    </submittedName>
</protein>
<dbReference type="RefSeq" id="WP_343877431.1">
    <property type="nucleotide sequence ID" value="NZ_BAAAIJ010000005.1"/>
</dbReference>
<dbReference type="EMBL" id="JBHUGA010000008">
    <property type="protein sequence ID" value="MFD1845712.1"/>
    <property type="molecule type" value="Genomic_DNA"/>
</dbReference>
<evidence type="ECO:0000313" key="4">
    <source>
        <dbReference type="EMBL" id="MFD1845712.1"/>
    </source>
</evidence>
<dbReference type="InterPro" id="IPR024046">
    <property type="entry name" value="Flagellar_assmbl_FliW_dom_sf"/>
</dbReference>
<organism evidence="4 5">
    <name type="scientific">Arthrobacter flavus</name>
    <dbReference type="NCBI Taxonomy" id="95172"/>
    <lineage>
        <taxon>Bacteria</taxon>
        <taxon>Bacillati</taxon>
        <taxon>Actinomycetota</taxon>
        <taxon>Actinomycetes</taxon>
        <taxon>Micrococcales</taxon>
        <taxon>Micrococcaceae</taxon>
        <taxon>Arthrobacter</taxon>
    </lineage>
</organism>
<keyword evidence="2" id="KW-1005">Bacterial flagellum biogenesis</keyword>
<dbReference type="Gene3D" id="2.30.290.10">
    <property type="entry name" value="BH3618-like"/>
    <property type="match status" value="1"/>
</dbReference>
<gene>
    <name evidence="4" type="ORF">ACFSFX_03765</name>
</gene>
<keyword evidence="3" id="KW-0810">Translation regulation</keyword>
<name>A0ABW4Q4K8_9MICC</name>
<sequence length="128" mass="13635">MSATLTFTAPPPGLDPLVDFSLDKIDGADGLYALQASQNASLRLFVLDTAVYMPAYQPAVPSANTEALDLPVNDSLTFLVVANPSESGTTVNLMAPILVNPATGRCTQLILDRGDWPIRAELADYAQR</sequence>
<evidence type="ECO:0000256" key="1">
    <source>
        <dbReference type="ARBA" id="ARBA00022490"/>
    </source>
</evidence>